<sequence>MRSRGRRARRSRPAPGARRTRRSASDVVSVARRHRGSAPVALVSRSALARNASTLPSAPAGKRIADLRHDAWGHGAALVARELIDHGIDAVLVDADARDRLAADLAAVRVVTTGMGNVDLRALYGLPGASTSPVMRLTGSVLLVKALHAGEGVSYGYLHRASSDTNVALVTGGYAQGIVRALGGRISVEVGGAARPVLGRVAMDACVVDIAELPVERGDEVVFFGDPAAGHPSLGDWVSASGLRAEELVTAVGLRARREVVA</sequence>
<dbReference type="AlphaFoldDB" id="A0A7Y2M1C5"/>
<dbReference type="GO" id="GO:0030170">
    <property type="term" value="F:pyridoxal phosphate binding"/>
    <property type="evidence" value="ECO:0007669"/>
    <property type="project" value="TreeGrafter"/>
</dbReference>
<dbReference type="GO" id="GO:0005829">
    <property type="term" value="C:cytosol"/>
    <property type="evidence" value="ECO:0007669"/>
    <property type="project" value="TreeGrafter"/>
</dbReference>
<evidence type="ECO:0000259" key="5">
    <source>
        <dbReference type="SMART" id="SM01005"/>
    </source>
</evidence>
<gene>
    <name evidence="6" type="ORF">HLA99_10110</name>
</gene>
<dbReference type="Gene3D" id="2.40.37.10">
    <property type="entry name" value="Lyase, Ornithine Decarboxylase, Chain A, domain 1"/>
    <property type="match status" value="1"/>
</dbReference>
<evidence type="ECO:0000256" key="2">
    <source>
        <dbReference type="ARBA" id="ARBA00022898"/>
    </source>
</evidence>
<comment type="caution">
    <text evidence="6">The sequence shown here is derived from an EMBL/GenBank/DDBJ whole genome shotgun (WGS) entry which is preliminary data.</text>
</comment>
<name>A0A7Y2M1C5_9MICO</name>
<protein>
    <submittedName>
        <fullName evidence="6">Alanine racemase</fullName>
    </submittedName>
</protein>
<proteinExistence type="predicted"/>
<evidence type="ECO:0000256" key="3">
    <source>
        <dbReference type="ARBA" id="ARBA00023235"/>
    </source>
</evidence>
<feature type="compositionally biased region" description="Basic residues" evidence="4">
    <location>
        <begin position="1"/>
        <end position="22"/>
    </location>
</feature>
<feature type="region of interest" description="Disordered" evidence="4">
    <location>
        <begin position="1"/>
        <end position="30"/>
    </location>
</feature>
<reference evidence="6 7" key="1">
    <citation type="submission" date="2020-05" db="EMBL/GenBank/DDBJ databases">
        <title>MicrobeNet Type strains.</title>
        <authorList>
            <person name="Nicholson A.C."/>
        </authorList>
    </citation>
    <scope>NUCLEOTIDE SEQUENCE [LARGE SCALE GENOMIC DNA]</scope>
    <source>
        <strain evidence="6 7">JCM 14282</strain>
    </source>
</reference>
<dbReference type="EMBL" id="JABEMB010000013">
    <property type="protein sequence ID" value="NNH04204.1"/>
    <property type="molecule type" value="Genomic_DNA"/>
</dbReference>
<dbReference type="Pfam" id="PF00842">
    <property type="entry name" value="Ala_racemase_C"/>
    <property type="match status" value="1"/>
</dbReference>
<keyword evidence="2" id="KW-0663">Pyridoxal phosphate</keyword>
<keyword evidence="7" id="KW-1185">Reference proteome</keyword>
<dbReference type="InterPro" id="IPR000821">
    <property type="entry name" value="Ala_racemase"/>
</dbReference>
<feature type="domain" description="Alanine racemase C-terminal" evidence="5">
    <location>
        <begin position="134"/>
        <end position="261"/>
    </location>
</feature>
<dbReference type="GO" id="GO:0009252">
    <property type="term" value="P:peptidoglycan biosynthetic process"/>
    <property type="evidence" value="ECO:0007669"/>
    <property type="project" value="TreeGrafter"/>
</dbReference>
<organism evidence="6 7">
    <name type="scientific">Microbacterium ulmi</name>
    <dbReference type="NCBI Taxonomy" id="179095"/>
    <lineage>
        <taxon>Bacteria</taxon>
        <taxon>Bacillati</taxon>
        <taxon>Actinomycetota</taxon>
        <taxon>Actinomycetes</taxon>
        <taxon>Micrococcales</taxon>
        <taxon>Microbacteriaceae</taxon>
        <taxon>Microbacterium</taxon>
    </lineage>
</organism>
<evidence type="ECO:0000256" key="1">
    <source>
        <dbReference type="ARBA" id="ARBA00001933"/>
    </source>
</evidence>
<evidence type="ECO:0000313" key="7">
    <source>
        <dbReference type="Proteomes" id="UP000543598"/>
    </source>
</evidence>
<dbReference type="InterPro" id="IPR011079">
    <property type="entry name" value="Ala_racemase_C"/>
</dbReference>
<evidence type="ECO:0000313" key="6">
    <source>
        <dbReference type="EMBL" id="NNH04204.1"/>
    </source>
</evidence>
<keyword evidence="3" id="KW-0413">Isomerase</keyword>
<evidence type="ECO:0000256" key="4">
    <source>
        <dbReference type="SAM" id="MobiDB-lite"/>
    </source>
</evidence>
<dbReference type="PANTHER" id="PTHR30511:SF0">
    <property type="entry name" value="ALANINE RACEMASE, CATABOLIC-RELATED"/>
    <property type="match status" value="1"/>
</dbReference>
<dbReference type="GO" id="GO:0008784">
    <property type="term" value="F:alanine racemase activity"/>
    <property type="evidence" value="ECO:0007669"/>
    <property type="project" value="TreeGrafter"/>
</dbReference>
<dbReference type="GO" id="GO:0030632">
    <property type="term" value="P:D-alanine biosynthetic process"/>
    <property type="evidence" value="ECO:0007669"/>
    <property type="project" value="TreeGrafter"/>
</dbReference>
<dbReference type="Proteomes" id="UP000543598">
    <property type="component" value="Unassembled WGS sequence"/>
</dbReference>
<comment type="cofactor">
    <cofactor evidence="1">
        <name>pyridoxal 5'-phosphate</name>
        <dbReference type="ChEBI" id="CHEBI:597326"/>
    </cofactor>
</comment>
<dbReference type="PANTHER" id="PTHR30511">
    <property type="entry name" value="ALANINE RACEMASE"/>
    <property type="match status" value="1"/>
</dbReference>
<dbReference type="SMART" id="SM01005">
    <property type="entry name" value="Ala_racemase_C"/>
    <property type="match status" value="1"/>
</dbReference>
<accession>A0A7Y2M1C5</accession>
<dbReference type="SUPFAM" id="SSF50621">
    <property type="entry name" value="Alanine racemase C-terminal domain-like"/>
    <property type="match status" value="1"/>
</dbReference>
<dbReference type="InterPro" id="IPR009006">
    <property type="entry name" value="Ala_racemase/Decarboxylase_C"/>
</dbReference>